<proteinExistence type="predicted"/>
<evidence type="ECO:0000313" key="2">
    <source>
        <dbReference type="EMBL" id="GEW82078.1"/>
    </source>
</evidence>
<name>A0A699GZC8_TANCI</name>
<dbReference type="AlphaFoldDB" id="A0A699GZC8"/>
<organism evidence="2">
    <name type="scientific">Tanacetum cinerariifolium</name>
    <name type="common">Dalmatian daisy</name>
    <name type="synonym">Chrysanthemum cinerariifolium</name>
    <dbReference type="NCBI Taxonomy" id="118510"/>
    <lineage>
        <taxon>Eukaryota</taxon>
        <taxon>Viridiplantae</taxon>
        <taxon>Streptophyta</taxon>
        <taxon>Embryophyta</taxon>
        <taxon>Tracheophyta</taxon>
        <taxon>Spermatophyta</taxon>
        <taxon>Magnoliopsida</taxon>
        <taxon>eudicotyledons</taxon>
        <taxon>Gunneridae</taxon>
        <taxon>Pentapetalae</taxon>
        <taxon>asterids</taxon>
        <taxon>campanulids</taxon>
        <taxon>Asterales</taxon>
        <taxon>Asteraceae</taxon>
        <taxon>Asteroideae</taxon>
        <taxon>Anthemideae</taxon>
        <taxon>Anthemidinae</taxon>
        <taxon>Tanacetum</taxon>
    </lineage>
</organism>
<reference evidence="2" key="1">
    <citation type="journal article" date="2019" name="Sci. Rep.">
        <title>Draft genome of Tanacetum cinerariifolium, the natural source of mosquito coil.</title>
        <authorList>
            <person name="Yamashiro T."/>
            <person name="Shiraishi A."/>
            <person name="Satake H."/>
            <person name="Nakayama K."/>
        </authorList>
    </citation>
    <scope>NUCLEOTIDE SEQUENCE</scope>
</reference>
<accession>A0A699GZC8</accession>
<evidence type="ECO:0000256" key="1">
    <source>
        <dbReference type="SAM" id="MobiDB-lite"/>
    </source>
</evidence>
<feature type="compositionally biased region" description="Basic and acidic residues" evidence="1">
    <location>
        <begin position="11"/>
        <end position="32"/>
    </location>
</feature>
<feature type="region of interest" description="Disordered" evidence="1">
    <location>
        <begin position="471"/>
        <end position="497"/>
    </location>
</feature>
<feature type="region of interest" description="Disordered" evidence="1">
    <location>
        <begin position="1"/>
        <end position="50"/>
    </location>
</feature>
<feature type="region of interest" description="Disordered" evidence="1">
    <location>
        <begin position="141"/>
        <end position="161"/>
    </location>
</feature>
<dbReference type="EMBL" id="BKCJ010075516">
    <property type="protein sequence ID" value="GEW82078.1"/>
    <property type="molecule type" value="Genomic_DNA"/>
</dbReference>
<sequence>MLTKMRSRTYQIRDKDLLEKKNTSEDNKDIPNELKGSPDAPLVKDRVSKDKDCSVGSPIVVEKKIDVSTITKVKVVRQKQQEKPVRKLVYSARPMSCFSKSAQSTVKRPYQQRTTLPNKSFIQKVNNAKRKFYTARPRAVNTARPRPVNTARPKPVNTARPRPVNTARLRLVNTGRPNSAVVNAVRVNQAMAKVNTVNGEEQIQALLDKKKVIITETSVRSDLHLKDAEGTEFLLTATIFKQLTLMGAMTTAWNEFSSTMASAIICLATNQNFSFSKYIFDHMKQKSKKSKKRIIEVPQLSESTHDVTDEHVTTTSIDPLSGVALVDETRGRNDQDMFDTSIFDEEEVVTKKKVSTADPVTTAGVKVSTAAITSQISMDDITLAKALVDIKTSKPKAKGIAKDKGKAKMIEPEKPLKKKDQIMIDEEVAKNLEAQMQAALEEEERLVLFNNTMKWIDSFVPMDTKLVKGSEKVAESSEKAEEGSSKRAAGNLEQKDAKKRRIKEENEFVELKRWLEIIPEDDNDVTIEATPLSSKSLTIVDYKIYKERRKIFFKIIIVDGGRLMKAIYLNEVFGYIPLMKTKLLIKKLEDLEGEHQV</sequence>
<protein>
    <submittedName>
        <fullName evidence="2">Uncharacterized protein</fullName>
    </submittedName>
</protein>
<gene>
    <name evidence="2" type="ORF">Tci_254054</name>
</gene>
<feature type="compositionally biased region" description="Basic and acidic residues" evidence="1">
    <location>
        <begin position="471"/>
        <end position="485"/>
    </location>
</feature>
<comment type="caution">
    <text evidence="2">The sequence shown here is derived from an EMBL/GenBank/DDBJ whole genome shotgun (WGS) entry which is preliminary data.</text>
</comment>